<evidence type="ECO:0000313" key="3">
    <source>
        <dbReference type="Proteomes" id="UP001239994"/>
    </source>
</evidence>
<feature type="domain" description="Reverse transcriptase" evidence="1">
    <location>
        <begin position="1"/>
        <end position="237"/>
    </location>
</feature>
<dbReference type="PANTHER" id="PTHR47510:SF3">
    <property type="entry name" value="ENDO_EXONUCLEASE_PHOSPHATASE DOMAIN-CONTAINING PROTEIN"/>
    <property type="match status" value="1"/>
</dbReference>
<dbReference type="InterPro" id="IPR043502">
    <property type="entry name" value="DNA/RNA_pol_sf"/>
</dbReference>
<reference evidence="2" key="1">
    <citation type="submission" date="2023-03" db="EMBL/GenBank/DDBJ databases">
        <title>Electrophorus voltai genome.</title>
        <authorList>
            <person name="Bian C."/>
        </authorList>
    </citation>
    <scope>NUCLEOTIDE SEQUENCE</scope>
    <source>
        <strain evidence="2">CB-2022</strain>
        <tissue evidence="2">Muscle</tissue>
    </source>
</reference>
<evidence type="ECO:0000313" key="2">
    <source>
        <dbReference type="EMBL" id="KAK1793703.1"/>
    </source>
</evidence>
<evidence type="ECO:0000259" key="1">
    <source>
        <dbReference type="PROSITE" id="PS50878"/>
    </source>
</evidence>
<dbReference type="AlphaFoldDB" id="A0AAD8Z966"/>
<proteinExistence type="predicted"/>
<dbReference type="SUPFAM" id="SSF56672">
    <property type="entry name" value="DNA/RNA polymerases"/>
    <property type="match status" value="1"/>
</dbReference>
<protein>
    <recommendedName>
        <fullName evidence="1">Reverse transcriptase domain-containing protein</fullName>
    </recommendedName>
</protein>
<dbReference type="PROSITE" id="PS50878">
    <property type="entry name" value="RT_POL"/>
    <property type="match status" value="1"/>
</dbReference>
<gene>
    <name evidence="2" type="ORF">P4O66_001418</name>
</gene>
<dbReference type="Proteomes" id="UP001239994">
    <property type="component" value="Unassembled WGS sequence"/>
</dbReference>
<dbReference type="EMBL" id="JAROKS010000017">
    <property type="protein sequence ID" value="KAK1793703.1"/>
    <property type="molecule type" value="Genomic_DNA"/>
</dbReference>
<keyword evidence="3" id="KW-1185">Reference proteome</keyword>
<accession>A0AAD8Z966</accession>
<dbReference type="Pfam" id="PF00078">
    <property type="entry name" value="RVT_1"/>
    <property type="match status" value="1"/>
</dbReference>
<organism evidence="2 3">
    <name type="scientific">Electrophorus voltai</name>
    <dbReference type="NCBI Taxonomy" id="2609070"/>
    <lineage>
        <taxon>Eukaryota</taxon>
        <taxon>Metazoa</taxon>
        <taxon>Chordata</taxon>
        <taxon>Craniata</taxon>
        <taxon>Vertebrata</taxon>
        <taxon>Euteleostomi</taxon>
        <taxon>Actinopterygii</taxon>
        <taxon>Neopterygii</taxon>
        <taxon>Teleostei</taxon>
        <taxon>Ostariophysi</taxon>
        <taxon>Gymnotiformes</taxon>
        <taxon>Gymnotoidei</taxon>
        <taxon>Gymnotidae</taxon>
        <taxon>Electrophorus</taxon>
    </lineage>
</organism>
<sequence>MMKCFEKLVRDFITSSLPASMDPLQFAYRHNRSTDDAIAHLLHTTLTHLDKGRGNYVKMLFVDYTSAFNTIIPSLLTTKLEDLGLHTALCDWISNFLTDRPQSVWVGNCASSTLTLSTGAPQGCVLSPLLYSLYTYDCTATSSSTIIVKFADDSVVMGLISDNDERAYLEEIKHLKNWTFSGPAIPTPWQRRLVSIFTTSDAKGDFRLSSKVLRNFYTCTIESILMGNITVWFGNSTKQDRQALQRVVRSAECITHTELPDLQTIYYKRCQTKARRIVKDPTHPNNRLFSLLRVLIFVTNSFTLKWINIIECAVEY</sequence>
<dbReference type="PANTHER" id="PTHR47510">
    <property type="entry name" value="REVERSE TRANSCRIPTASE DOMAIN-CONTAINING PROTEIN"/>
    <property type="match status" value="1"/>
</dbReference>
<comment type="caution">
    <text evidence="2">The sequence shown here is derived from an EMBL/GenBank/DDBJ whole genome shotgun (WGS) entry which is preliminary data.</text>
</comment>
<name>A0AAD8Z966_9TELE</name>
<dbReference type="InterPro" id="IPR000477">
    <property type="entry name" value="RT_dom"/>
</dbReference>